<evidence type="ECO:0000313" key="2">
    <source>
        <dbReference type="Proteomes" id="UP000237686"/>
    </source>
</evidence>
<dbReference type="Proteomes" id="UP000237686">
    <property type="component" value="Unassembled WGS sequence"/>
</dbReference>
<name>A0A8E2S1T3_9BURK</name>
<accession>A0A8E2S1T3</accession>
<organism evidence="1 2">
    <name type="scientific">Burkholderia multivorans</name>
    <dbReference type="NCBI Taxonomy" id="87883"/>
    <lineage>
        <taxon>Bacteria</taxon>
        <taxon>Pseudomonadati</taxon>
        <taxon>Pseudomonadota</taxon>
        <taxon>Betaproteobacteria</taxon>
        <taxon>Burkholderiales</taxon>
        <taxon>Burkholderiaceae</taxon>
        <taxon>Burkholderia</taxon>
        <taxon>Burkholderia cepacia complex</taxon>
    </lineage>
</organism>
<comment type="caution">
    <text evidence="1">The sequence shown here is derived from an EMBL/GenBank/DDBJ whole genome shotgun (WGS) entry which is preliminary data.</text>
</comment>
<dbReference type="RefSeq" id="WP_105752154.1">
    <property type="nucleotide sequence ID" value="NZ_CADFDF010000005.1"/>
</dbReference>
<reference evidence="1 2" key="1">
    <citation type="submission" date="2018-03" db="EMBL/GenBank/DDBJ databases">
        <authorList>
            <person name="Nguyen K."/>
            <person name="Fouts D."/>
            <person name="Sutton G."/>
        </authorList>
    </citation>
    <scope>NUCLEOTIDE SEQUENCE [LARGE SCALE GENOMIC DNA]</scope>
    <source>
        <strain evidence="1 2">AU17135</strain>
    </source>
</reference>
<sequence>MRHGDILQHACHHGTYHRGNADAPLQLPAFVPGRDSVTDFLEKGCNPRGGVVLSAAHRELDAGLHT</sequence>
<dbReference type="AlphaFoldDB" id="A0A8E2S1T3"/>
<gene>
    <name evidence="1" type="ORF">C6P98_07430</name>
</gene>
<evidence type="ECO:0000313" key="1">
    <source>
        <dbReference type="EMBL" id="PRF26198.1"/>
    </source>
</evidence>
<protein>
    <submittedName>
        <fullName evidence="1">Uncharacterized protein</fullName>
    </submittedName>
</protein>
<proteinExistence type="predicted"/>
<dbReference type="EMBL" id="PVFZ01000017">
    <property type="protein sequence ID" value="PRF26198.1"/>
    <property type="molecule type" value="Genomic_DNA"/>
</dbReference>